<name>A0ABU0CX18_9BACI</name>
<gene>
    <name evidence="1" type="ORF">J2S00_003509</name>
</gene>
<evidence type="ECO:0000313" key="2">
    <source>
        <dbReference type="Proteomes" id="UP001232445"/>
    </source>
</evidence>
<comment type="caution">
    <text evidence="1">The sequence shown here is derived from an EMBL/GenBank/DDBJ whole genome shotgun (WGS) entry which is preliminary data.</text>
</comment>
<accession>A0ABU0CX18</accession>
<proteinExistence type="predicted"/>
<sequence>MAKTKGYKGIGMKGIIAKFYAKNAQKTMDDYIQHAQVITSKLEIIS</sequence>
<reference evidence="1 2" key="1">
    <citation type="submission" date="2023-07" db="EMBL/GenBank/DDBJ databases">
        <title>Genomic Encyclopedia of Type Strains, Phase IV (KMG-IV): sequencing the most valuable type-strain genomes for metagenomic binning, comparative biology and taxonomic classification.</title>
        <authorList>
            <person name="Goeker M."/>
        </authorList>
    </citation>
    <scope>NUCLEOTIDE SEQUENCE [LARGE SCALE GENOMIC DNA]</scope>
    <source>
        <strain evidence="1 2">DSM 17740</strain>
    </source>
</reference>
<evidence type="ECO:0000313" key="1">
    <source>
        <dbReference type="EMBL" id="MDQ0340683.1"/>
    </source>
</evidence>
<dbReference type="Proteomes" id="UP001232445">
    <property type="component" value="Unassembled WGS sequence"/>
</dbReference>
<keyword evidence="2" id="KW-1185">Reference proteome</keyword>
<dbReference type="RefSeq" id="WP_307342732.1">
    <property type="nucleotide sequence ID" value="NZ_JAUSUQ010000017.1"/>
</dbReference>
<dbReference type="EMBL" id="JAUSUQ010000017">
    <property type="protein sequence ID" value="MDQ0340683.1"/>
    <property type="molecule type" value="Genomic_DNA"/>
</dbReference>
<organism evidence="1 2">
    <name type="scientific">Caldalkalibacillus uzonensis</name>
    <dbReference type="NCBI Taxonomy" id="353224"/>
    <lineage>
        <taxon>Bacteria</taxon>
        <taxon>Bacillati</taxon>
        <taxon>Bacillota</taxon>
        <taxon>Bacilli</taxon>
        <taxon>Bacillales</taxon>
        <taxon>Bacillaceae</taxon>
        <taxon>Caldalkalibacillus</taxon>
    </lineage>
</organism>
<protein>
    <submittedName>
        <fullName evidence="1">Uncharacterized protein</fullName>
    </submittedName>
</protein>